<dbReference type="Proteomes" id="UP000233551">
    <property type="component" value="Unassembled WGS sequence"/>
</dbReference>
<gene>
    <name evidence="2" type="ORF">CRG98_032946</name>
</gene>
<feature type="non-terminal residue" evidence="2">
    <location>
        <position position="1"/>
    </location>
</feature>
<comment type="caution">
    <text evidence="2">The sequence shown here is derived from an EMBL/GenBank/DDBJ whole genome shotgun (WGS) entry which is preliminary data.</text>
</comment>
<accession>A0A2I0IRJ0</accession>
<organism evidence="2 3">
    <name type="scientific">Punica granatum</name>
    <name type="common">Pomegranate</name>
    <dbReference type="NCBI Taxonomy" id="22663"/>
    <lineage>
        <taxon>Eukaryota</taxon>
        <taxon>Viridiplantae</taxon>
        <taxon>Streptophyta</taxon>
        <taxon>Embryophyta</taxon>
        <taxon>Tracheophyta</taxon>
        <taxon>Spermatophyta</taxon>
        <taxon>Magnoliopsida</taxon>
        <taxon>eudicotyledons</taxon>
        <taxon>Gunneridae</taxon>
        <taxon>Pentapetalae</taxon>
        <taxon>rosids</taxon>
        <taxon>malvids</taxon>
        <taxon>Myrtales</taxon>
        <taxon>Lythraceae</taxon>
        <taxon>Punica</taxon>
    </lineage>
</organism>
<protein>
    <submittedName>
        <fullName evidence="2">Uncharacterized protein</fullName>
    </submittedName>
</protein>
<feature type="compositionally biased region" description="Polar residues" evidence="1">
    <location>
        <begin position="93"/>
        <end position="103"/>
    </location>
</feature>
<evidence type="ECO:0000256" key="1">
    <source>
        <dbReference type="SAM" id="MobiDB-lite"/>
    </source>
</evidence>
<evidence type="ECO:0000313" key="3">
    <source>
        <dbReference type="Proteomes" id="UP000233551"/>
    </source>
</evidence>
<reference evidence="2 3" key="1">
    <citation type="submission" date="2017-11" db="EMBL/GenBank/DDBJ databases">
        <title>De-novo sequencing of pomegranate (Punica granatum L.) genome.</title>
        <authorList>
            <person name="Akparov Z."/>
            <person name="Amiraslanov A."/>
            <person name="Hajiyeva S."/>
            <person name="Abbasov M."/>
            <person name="Kaur K."/>
            <person name="Hamwieh A."/>
            <person name="Solovyev V."/>
            <person name="Salamov A."/>
            <person name="Braich B."/>
            <person name="Kosarev P."/>
            <person name="Mahmoud A."/>
            <person name="Hajiyev E."/>
            <person name="Babayeva S."/>
            <person name="Izzatullayeva V."/>
            <person name="Mammadov A."/>
            <person name="Mammadov A."/>
            <person name="Sharifova S."/>
            <person name="Ojaghi J."/>
            <person name="Eynullazada K."/>
            <person name="Bayramov B."/>
            <person name="Abdulazimova A."/>
            <person name="Shahmuradov I."/>
        </authorList>
    </citation>
    <scope>NUCLEOTIDE SEQUENCE [LARGE SCALE GENOMIC DNA]</scope>
    <source>
        <strain evidence="3">cv. AG2017</strain>
        <tissue evidence="2">Leaf</tissue>
    </source>
</reference>
<dbReference type="EMBL" id="PGOL01002599">
    <property type="protein sequence ID" value="PKI46604.1"/>
    <property type="molecule type" value="Genomic_DNA"/>
</dbReference>
<proteinExistence type="predicted"/>
<name>A0A2I0IRJ0_PUNGR</name>
<keyword evidence="3" id="KW-1185">Reference proteome</keyword>
<feature type="region of interest" description="Disordered" evidence="1">
    <location>
        <begin position="80"/>
        <end position="103"/>
    </location>
</feature>
<evidence type="ECO:0000313" key="2">
    <source>
        <dbReference type="EMBL" id="PKI46604.1"/>
    </source>
</evidence>
<dbReference type="AlphaFoldDB" id="A0A2I0IRJ0"/>
<sequence>PGPPRRTLTWCQRHVAAPEPRDASAILSHEFGGSFWKLSPELSILHQKFSLTFTPLSHCRGPPLPSTRGRAARGLQSLRAATREAGIRGPVGPSTSRGGTRSQ</sequence>